<sequence>MHPQSDPLIVFTHCCLAIMGSCSFPTFEMKSSITNFISKTGMVEYTSSSSSEKMSLTSS</sequence>
<dbReference type="EMBL" id="CAQQ02142708">
    <property type="status" value="NOT_ANNOTATED_CDS"/>
    <property type="molecule type" value="Genomic_DNA"/>
</dbReference>
<dbReference type="EnsemblMetazoa" id="MESCA000986-RA">
    <property type="protein sequence ID" value="MESCA000986-PA"/>
    <property type="gene ID" value="MESCA000986"/>
</dbReference>
<dbReference type="EMBL" id="CAQQ02142707">
    <property type="status" value="NOT_ANNOTATED_CDS"/>
    <property type="molecule type" value="Genomic_DNA"/>
</dbReference>
<reference evidence="2" key="1">
    <citation type="submission" date="2013-02" db="EMBL/GenBank/DDBJ databases">
        <authorList>
            <person name="Hughes D."/>
        </authorList>
    </citation>
    <scope>NUCLEOTIDE SEQUENCE</scope>
    <source>
        <strain>Durham</strain>
        <strain evidence="2">NC isolate 2 -- Noor lab</strain>
    </source>
</reference>
<evidence type="ECO:0000313" key="1">
    <source>
        <dbReference type="EnsemblMetazoa" id="MESCA000986-PA"/>
    </source>
</evidence>
<evidence type="ECO:0000313" key="2">
    <source>
        <dbReference type="Proteomes" id="UP000015102"/>
    </source>
</evidence>
<keyword evidence="2" id="KW-1185">Reference proteome</keyword>
<protein>
    <submittedName>
        <fullName evidence="1">Uncharacterized protein</fullName>
    </submittedName>
</protein>
<organism evidence="1 2">
    <name type="scientific">Megaselia scalaris</name>
    <name type="common">Humpbacked fly</name>
    <name type="synonym">Phora scalaris</name>
    <dbReference type="NCBI Taxonomy" id="36166"/>
    <lineage>
        <taxon>Eukaryota</taxon>
        <taxon>Metazoa</taxon>
        <taxon>Ecdysozoa</taxon>
        <taxon>Arthropoda</taxon>
        <taxon>Hexapoda</taxon>
        <taxon>Insecta</taxon>
        <taxon>Pterygota</taxon>
        <taxon>Neoptera</taxon>
        <taxon>Endopterygota</taxon>
        <taxon>Diptera</taxon>
        <taxon>Brachycera</taxon>
        <taxon>Muscomorpha</taxon>
        <taxon>Platypezoidea</taxon>
        <taxon>Phoridae</taxon>
        <taxon>Megaseliini</taxon>
        <taxon>Megaselia</taxon>
    </lineage>
</organism>
<dbReference type="AlphaFoldDB" id="T1GCH2"/>
<dbReference type="HOGENOM" id="CLU_2963440_0_0_1"/>
<reference evidence="1" key="2">
    <citation type="submission" date="2015-06" db="UniProtKB">
        <authorList>
            <consortium name="EnsemblMetazoa"/>
        </authorList>
    </citation>
    <scope>IDENTIFICATION</scope>
</reference>
<proteinExistence type="predicted"/>
<accession>T1GCH2</accession>
<name>T1GCH2_MEGSC</name>
<dbReference type="Proteomes" id="UP000015102">
    <property type="component" value="Unassembled WGS sequence"/>
</dbReference>
<dbReference type="EMBL" id="CAQQ02142706">
    <property type="status" value="NOT_ANNOTATED_CDS"/>
    <property type="molecule type" value="Genomic_DNA"/>
</dbReference>